<gene>
    <name evidence="2" type="ORF">HINF_LOCUS68964</name>
</gene>
<dbReference type="Proteomes" id="UP001642409">
    <property type="component" value="Unassembled WGS sequence"/>
</dbReference>
<name>A0ABP1M107_9EUKA</name>
<organism evidence="2 3">
    <name type="scientific">Hexamita inflata</name>
    <dbReference type="NCBI Taxonomy" id="28002"/>
    <lineage>
        <taxon>Eukaryota</taxon>
        <taxon>Metamonada</taxon>
        <taxon>Diplomonadida</taxon>
        <taxon>Hexamitidae</taxon>
        <taxon>Hexamitinae</taxon>
        <taxon>Hexamita</taxon>
    </lineage>
</organism>
<accession>A0ABP1M107</accession>
<proteinExistence type="predicted"/>
<evidence type="ECO:0000313" key="2">
    <source>
        <dbReference type="EMBL" id="CAL6097414.1"/>
    </source>
</evidence>
<evidence type="ECO:0000313" key="3">
    <source>
        <dbReference type="Proteomes" id="UP001642409"/>
    </source>
</evidence>
<dbReference type="EMBL" id="CAXDID020000496">
    <property type="protein sequence ID" value="CAL6097414.1"/>
    <property type="molecule type" value="Genomic_DNA"/>
</dbReference>
<keyword evidence="1" id="KW-0175">Coiled coil</keyword>
<reference evidence="2 3" key="1">
    <citation type="submission" date="2024-07" db="EMBL/GenBank/DDBJ databases">
        <authorList>
            <person name="Akdeniz Z."/>
        </authorList>
    </citation>
    <scope>NUCLEOTIDE SEQUENCE [LARGE SCALE GENOMIC DNA]</scope>
</reference>
<feature type="coiled-coil region" evidence="1">
    <location>
        <begin position="95"/>
        <end position="122"/>
    </location>
</feature>
<evidence type="ECO:0000256" key="1">
    <source>
        <dbReference type="SAM" id="Coils"/>
    </source>
</evidence>
<keyword evidence="3" id="KW-1185">Reference proteome</keyword>
<comment type="caution">
    <text evidence="2">The sequence shown here is derived from an EMBL/GenBank/DDBJ whole genome shotgun (WGS) entry which is preliminary data.</text>
</comment>
<protein>
    <submittedName>
        <fullName evidence="2">Hypothetical_protein</fullName>
    </submittedName>
</protein>
<sequence>MQNNIQQIPMQDFINNDLMAFEQDLLIFNDISTRCNQIRNLMNTKHMILSINNVYKAYRILKYRSRNKALQLYCFNCQQRIDAVNTKYDGQVLLLINLTNLVQQANNRIQAIEVKVQELQLLPNKLQLLNNNVDCIVNHIQRPGPAGIVHIGPNKVYIQNNQNAVQANPQPNLQLNAQQNAVVQ</sequence>